<proteinExistence type="predicted"/>
<organism evidence="1">
    <name type="scientific">Candidatus Kentrum sp. LFY</name>
    <dbReference type="NCBI Taxonomy" id="2126342"/>
    <lineage>
        <taxon>Bacteria</taxon>
        <taxon>Pseudomonadati</taxon>
        <taxon>Pseudomonadota</taxon>
        <taxon>Gammaproteobacteria</taxon>
        <taxon>Candidatus Kentrum</taxon>
    </lineage>
</organism>
<name>A0A450UPS5_9GAMM</name>
<dbReference type="Pfam" id="PF08889">
    <property type="entry name" value="WbqC"/>
    <property type="match status" value="1"/>
</dbReference>
<reference evidence="1" key="1">
    <citation type="submission" date="2019-02" db="EMBL/GenBank/DDBJ databases">
        <authorList>
            <person name="Gruber-Vodicka R. H."/>
            <person name="Seah K. B. B."/>
        </authorList>
    </citation>
    <scope>NUCLEOTIDE SEQUENCE</scope>
    <source>
        <strain evidence="1">BECK_M6</strain>
    </source>
</reference>
<dbReference type="InterPro" id="IPR014985">
    <property type="entry name" value="WbqC"/>
</dbReference>
<dbReference type="AlphaFoldDB" id="A0A450UPS5"/>
<sequence length="235" mass="27137">MYFPWCGLIEQIKLADIFIHYDDVQFTRGFYNRVQIKTPQGVAWITVPLRNRHRGRSIDELKVSYERDWIAIHRASLSYSYAKAKYIDEMLELFDEVVEKRHETLADLGRKSIRSLASYFGVDAKTIFLRSSDLGISGSSSQRLLDITRKLGGTVYLTGHGALNYLNHEIFEEQGIEVRYMKYRIQEYQQTHGAFTPYVSSLDAVAHLGSSAINVLQSTTLNWRELIGRSKKFRA</sequence>
<evidence type="ECO:0000313" key="1">
    <source>
        <dbReference type="EMBL" id="VFJ94470.1"/>
    </source>
</evidence>
<protein>
    <submittedName>
        <fullName evidence="1">WbqC-like protein family protein</fullName>
    </submittedName>
</protein>
<accession>A0A450UPS5</accession>
<dbReference type="EMBL" id="CAADFH010000040">
    <property type="protein sequence ID" value="VFJ94470.1"/>
    <property type="molecule type" value="Genomic_DNA"/>
</dbReference>
<gene>
    <name evidence="1" type="ORF">BECKLFY1418A_GA0070994_104024</name>
</gene>